<keyword evidence="1" id="KW-0472">Membrane</keyword>
<dbReference type="EMBL" id="AP019860">
    <property type="protein sequence ID" value="BBM85799.1"/>
    <property type="molecule type" value="Genomic_DNA"/>
</dbReference>
<feature type="transmembrane region" description="Helical" evidence="1">
    <location>
        <begin position="213"/>
        <end position="235"/>
    </location>
</feature>
<dbReference type="RefSeq" id="WP_151969889.1">
    <property type="nucleotide sequence ID" value="NZ_AP019860.1"/>
</dbReference>
<evidence type="ECO:0000313" key="2">
    <source>
        <dbReference type="EMBL" id="BBM85799.1"/>
    </source>
</evidence>
<keyword evidence="1" id="KW-0812">Transmembrane</keyword>
<feature type="transmembrane region" description="Helical" evidence="1">
    <location>
        <begin position="115"/>
        <end position="133"/>
    </location>
</feature>
<accession>A0A5S9IPR3</accession>
<name>A0A5S9IPR3_UABAM</name>
<keyword evidence="1" id="KW-1133">Transmembrane helix</keyword>
<gene>
    <name evidence="2" type="ORF">UABAM_04177</name>
</gene>
<reference evidence="2 3" key="1">
    <citation type="submission" date="2019-08" db="EMBL/GenBank/DDBJ databases">
        <title>Complete genome sequence of Candidatus Uab amorphum.</title>
        <authorList>
            <person name="Shiratori T."/>
            <person name="Suzuki S."/>
            <person name="Kakizawa Y."/>
            <person name="Ishida K."/>
        </authorList>
    </citation>
    <scope>NUCLEOTIDE SEQUENCE [LARGE SCALE GENOMIC DNA]</scope>
    <source>
        <strain evidence="2 3">SRT547</strain>
    </source>
</reference>
<sequence length="276" mass="31795">MSKIWSYELDVNPDMALKTIYANTKNDPMQTNIDAFSGKTWLALANPNEENMKKLLRESDAATEFCGYVSEDAFQVGYLPDDAQKRCLFEPYVLGVANAKDFGCSLICELRYQKYGFRYVLYMGFLMAMLFFFRELYTADYFVAGVFGVLFFPIVFYNYFKNRNTVALHEQKLQEFLPDLFKEHLLSKKDLPENTKEDLPDMELTTGVDIRRIVLLTLYFVTGLIFAGAIAIYLVNFFGIPANIKEFVIGPLMLIFLGLYVATTGIFFRKKKNAEK</sequence>
<feature type="transmembrane region" description="Helical" evidence="1">
    <location>
        <begin position="139"/>
        <end position="160"/>
    </location>
</feature>
<organism evidence="2 3">
    <name type="scientific">Uabimicrobium amorphum</name>
    <dbReference type="NCBI Taxonomy" id="2596890"/>
    <lineage>
        <taxon>Bacteria</taxon>
        <taxon>Pseudomonadati</taxon>
        <taxon>Planctomycetota</taxon>
        <taxon>Candidatus Uabimicrobiia</taxon>
        <taxon>Candidatus Uabimicrobiales</taxon>
        <taxon>Candidatus Uabimicrobiaceae</taxon>
        <taxon>Candidatus Uabimicrobium</taxon>
    </lineage>
</organism>
<evidence type="ECO:0000313" key="3">
    <source>
        <dbReference type="Proteomes" id="UP000326354"/>
    </source>
</evidence>
<protein>
    <submittedName>
        <fullName evidence="2">Uncharacterized protein</fullName>
    </submittedName>
</protein>
<dbReference type="AlphaFoldDB" id="A0A5S9IPR3"/>
<dbReference type="KEGG" id="uam:UABAM_04177"/>
<evidence type="ECO:0000256" key="1">
    <source>
        <dbReference type="SAM" id="Phobius"/>
    </source>
</evidence>
<feature type="transmembrane region" description="Helical" evidence="1">
    <location>
        <begin position="247"/>
        <end position="268"/>
    </location>
</feature>
<proteinExistence type="predicted"/>
<keyword evidence="3" id="KW-1185">Reference proteome</keyword>
<dbReference type="Proteomes" id="UP000326354">
    <property type="component" value="Chromosome"/>
</dbReference>